<dbReference type="PANTHER" id="PTHR36688">
    <property type="entry name" value="ENDO/EXONUCLEASE/PHOSPHATASE DOMAIN-CONTAINING PROTEIN"/>
    <property type="match status" value="1"/>
</dbReference>
<dbReference type="Proteomes" id="UP001221898">
    <property type="component" value="Unassembled WGS sequence"/>
</dbReference>
<evidence type="ECO:0000313" key="3">
    <source>
        <dbReference type="Proteomes" id="UP001221898"/>
    </source>
</evidence>
<evidence type="ECO:0000313" key="2">
    <source>
        <dbReference type="EMBL" id="KAJ8392690.1"/>
    </source>
</evidence>
<evidence type="ECO:0000256" key="1">
    <source>
        <dbReference type="SAM" id="MobiDB-lite"/>
    </source>
</evidence>
<reference evidence="2" key="1">
    <citation type="journal article" date="2023" name="Science">
        <title>Genome structures resolve the early diversification of teleost fishes.</title>
        <authorList>
            <person name="Parey E."/>
            <person name="Louis A."/>
            <person name="Montfort J."/>
            <person name="Bouchez O."/>
            <person name="Roques C."/>
            <person name="Iampietro C."/>
            <person name="Lluch J."/>
            <person name="Castinel A."/>
            <person name="Donnadieu C."/>
            <person name="Desvignes T."/>
            <person name="Floi Bucao C."/>
            <person name="Jouanno E."/>
            <person name="Wen M."/>
            <person name="Mejri S."/>
            <person name="Dirks R."/>
            <person name="Jansen H."/>
            <person name="Henkel C."/>
            <person name="Chen W.J."/>
            <person name="Zahm M."/>
            <person name="Cabau C."/>
            <person name="Klopp C."/>
            <person name="Thompson A.W."/>
            <person name="Robinson-Rechavi M."/>
            <person name="Braasch I."/>
            <person name="Lecointre G."/>
            <person name="Bobe J."/>
            <person name="Postlethwait J.H."/>
            <person name="Berthelot C."/>
            <person name="Roest Crollius H."/>
            <person name="Guiguen Y."/>
        </authorList>
    </citation>
    <scope>NUCLEOTIDE SEQUENCE</scope>
    <source>
        <strain evidence="2">NC1722</strain>
    </source>
</reference>
<proteinExistence type="predicted"/>
<protein>
    <recommendedName>
        <fullName evidence="4">Reverse transcriptase</fullName>
    </recommendedName>
</protein>
<keyword evidence="3" id="KW-1185">Reference proteome</keyword>
<feature type="compositionally biased region" description="Low complexity" evidence="1">
    <location>
        <begin position="23"/>
        <end position="32"/>
    </location>
</feature>
<dbReference type="PANTHER" id="PTHR36688:SF2">
    <property type="entry name" value="ENDONUCLEASE_EXONUCLEASE_PHOSPHATASE DOMAIN-CONTAINING PROTEIN"/>
    <property type="match status" value="1"/>
</dbReference>
<dbReference type="AlphaFoldDB" id="A0AAD7RYU9"/>
<evidence type="ECO:0008006" key="4">
    <source>
        <dbReference type="Google" id="ProtNLM"/>
    </source>
</evidence>
<organism evidence="2 3">
    <name type="scientific">Aldrovandia affinis</name>
    <dbReference type="NCBI Taxonomy" id="143900"/>
    <lineage>
        <taxon>Eukaryota</taxon>
        <taxon>Metazoa</taxon>
        <taxon>Chordata</taxon>
        <taxon>Craniata</taxon>
        <taxon>Vertebrata</taxon>
        <taxon>Euteleostomi</taxon>
        <taxon>Actinopterygii</taxon>
        <taxon>Neopterygii</taxon>
        <taxon>Teleostei</taxon>
        <taxon>Notacanthiformes</taxon>
        <taxon>Halosauridae</taxon>
        <taxon>Aldrovandia</taxon>
    </lineage>
</organism>
<name>A0AAD7RYU9_9TELE</name>
<feature type="compositionally biased region" description="Polar residues" evidence="1">
    <location>
        <begin position="41"/>
        <end position="51"/>
    </location>
</feature>
<feature type="region of interest" description="Disordered" evidence="1">
    <location>
        <begin position="1"/>
        <end position="51"/>
    </location>
</feature>
<dbReference type="EMBL" id="JAINUG010000144">
    <property type="protein sequence ID" value="KAJ8392690.1"/>
    <property type="molecule type" value="Genomic_DNA"/>
</dbReference>
<comment type="caution">
    <text evidence="2">The sequence shown here is derived from an EMBL/GenBank/DDBJ whole genome shotgun (WGS) entry which is preliminary data.</text>
</comment>
<sequence length="188" mass="21039">MLHNIRSGRKPWQSSTSDTPAESAGASSSGAAQKPPHKNGHQSCPTKSLATSLPWPLLEKSTKKRIRGELRLHQRHREDTSPDPFEVAELEKVLQSLKYGKAAGYDNIALEFMKHLGSRALAWLTRFYTVVIQSNTIPKKWRTAKVIAIPNLRKDLTLAASYHPICLLSVPFKIFECLNLQCISPTIK</sequence>
<gene>
    <name evidence="2" type="ORF">AAFF_G00073640</name>
</gene>
<dbReference type="InterPro" id="IPR052560">
    <property type="entry name" value="RdDP_mobile_element"/>
</dbReference>
<accession>A0AAD7RYU9</accession>